<keyword evidence="4" id="KW-1185">Reference proteome</keyword>
<dbReference type="RefSeq" id="WP_175503097.1">
    <property type="nucleotide sequence ID" value="NZ_CP054840.1"/>
</dbReference>
<feature type="signal peptide" evidence="2">
    <location>
        <begin position="1"/>
        <end position="27"/>
    </location>
</feature>
<dbReference type="EMBL" id="CP054840">
    <property type="protein sequence ID" value="QKV52196.1"/>
    <property type="molecule type" value="Genomic_DNA"/>
</dbReference>
<dbReference type="Gene3D" id="3.40.190.10">
    <property type="entry name" value="Periplasmic binding protein-like II"/>
    <property type="match status" value="1"/>
</dbReference>
<dbReference type="PANTHER" id="PTHR42928">
    <property type="entry name" value="TRICARBOXYLATE-BINDING PROTEIN"/>
    <property type="match status" value="1"/>
</dbReference>
<feature type="chain" id="PRO_5026876048" evidence="2">
    <location>
        <begin position="28"/>
        <end position="327"/>
    </location>
</feature>
<dbReference type="SUPFAM" id="SSF53850">
    <property type="entry name" value="Periplasmic binding protein-like II"/>
    <property type="match status" value="1"/>
</dbReference>
<keyword evidence="2" id="KW-0732">Signal</keyword>
<dbReference type="AlphaFoldDB" id="A0A6N1X2K5"/>
<comment type="similarity">
    <text evidence="1">Belongs to the UPF0065 (bug) family.</text>
</comment>
<reference evidence="3 4" key="1">
    <citation type="submission" date="2020-06" db="EMBL/GenBank/DDBJ databases">
        <title>Acidovorax antarctica sp. nov., isolated from Corinth ice sheet soil, Antarctic Fields Peninsula.</title>
        <authorList>
            <person name="Xu Q."/>
            <person name="Peng F."/>
        </authorList>
    </citation>
    <scope>NUCLEOTIDE SEQUENCE [LARGE SCALE GENOMIC DNA]</scope>
    <source>
        <strain evidence="3 4">16-35-5</strain>
    </source>
</reference>
<dbReference type="CDD" id="cd13578">
    <property type="entry name" value="PBP2_Bug27"/>
    <property type="match status" value="1"/>
</dbReference>
<dbReference type="PANTHER" id="PTHR42928:SF5">
    <property type="entry name" value="BLR1237 PROTEIN"/>
    <property type="match status" value="1"/>
</dbReference>
<protein>
    <submittedName>
        <fullName evidence="3">Tripartite tricarboxylate transporter substrate binding protein</fullName>
    </submittedName>
</protein>
<accession>A0A6N1X2K5</accession>
<dbReference type="Gene3D" id="3.40.190.150">
    <property type="entry name" value="Bordetella uptake gene, domain 1"/>
    <property type="match status" value="1"/>
</dbReference>
<sequence length="327" mass="34976">MHFNRREFVSLAAAGTLAPLAAANAQAAYPAKPITLVVPFTPGGSVDNSGRLMADRLSRELGVPVVVDNKGGAGGAMGSVYVAKARPDGYTLIVTSQSTHVVNPAVNPNLPYDAVKDFAPITLIDRLANVLLVNADLPVRSFAELVKYAQANPGKLNYASAGTGSVSHLSMELMKTQAKLPMTHIPYRGAGVAVTDLIAGQVQLTWNNLSSNLGNIRNGKLRALAVAAPQRVSQLPDVPTFAELNLPDLNLTSWTGLAAPAGTPTPIIERLYQATRKVLQDPATRATWVEKGMMVPEEVTPQAYRAEIAERIRFYQRIAKANHIVLE</sequence>
<name>A0A6N1X2K5_9BURK</name>
<gene>
    <name evidence="3" type="ORF">HUK68_04370</name>
</gene>
<dbReference type="InterPro" id="IPR042100">
    <property type="entry name" value="Bug_dom1"/>
</dbReference>
<dbReference type="InterPro" id="IPR005064">
    <property type="entry name" value="BUG"/>
</dbReference>
<evidence type="ECO:0000313" key="3">
    <source>
        <dbReference type="EMBL" id="QKV52196.1"/>
    </source>
</evidence>
<evidence type="ECO:0000313" key="4">
    <source>
        <dbReference type="Proteomes" id="UP000509579"/>
    </source>
</evidence>
<dbReference type="KEGG" id="aant:HUK68_04370"/>
<dbReference type="InterPro" id="IPR006311">
    <property type="entry name" value="TAT_signal"/>
</dbReference>
<dbReference type="Proteomes" id="UP000509579">
    <property type="component" value="Chromosome"/>
</dbReference>
<dbReference type="PIRSF" id="PIRSF017082">
    <property type="entry name" value="YflP"/>
    <property type="match status" value="1"/>
</dbReference>
<dbReference type="PROSITE" id="PS51318">
    <property type="entry name" value="TAT"/>
    <property type="match status" value="1"/>
</dbReference>
<evidence type="ECO:0000256" key="1">
    <source>
        <dbReference type="ARBA" id="ARBA00006987"/>
    </source>
</evidence>
<dbReference type="Pfam" id="PF03401">
    <property type="entry name" value="TctC"/>
    <property type="match status" value="1"/>
</dbReference>
<evidence type="ECO:0000256" key="2">
    <source>
        <dbReference type="SAM" id="SignalP"/>
    </source>
</evidence>
<organism evidence="3 4">
    <name type="scientific">Comamonas antarctica</name>
    <dbReference type="NCBI Taxonomy" id="2743470"/>
    <lineage>
        <taxon>Bacteria</taxon>
        <taxon>Pseudomonadati</taxon>
        <taxon>Pseudomonadota</taxon>
        <taxon>Betaproteobacteria</taxon>
        <taxon>Burkholderiales</taxon>
        <taxon>Comamonadaceae</taxon>
        <taxon>Comamonas</taxon>
    </lineage>
</organism>
<proteinExistence type="inferred from homology"/>